<organism evidence="2 3">
    <name type="scientific">Moelleriella libera RCEF 2490</name>
    <dbReference type="NCBI Taxonomy" id="1081109"/>
    <lineage>
        <taxon>Eukaryota</taxon>
        <taxon>Fungi</taxon>
        <taxon>Dikarya</taxon>
        <taxon>Ascomycota</taxon>
        <taxon>Pezizomycotina</taxon>
        <taxon>Sordariomycetes</taxon>
        <taxon>Hypocreomycetidae</taxon>
        <taxon>Hypocreales</taxon>
        <taxon>Clavicipitaceae</taxon>
        <taxon>Moelleriella</taxon>
    </lineage>
</organism>
<feature type="compositionally biased region" description="Acidic residues" evidence="1">
    <location>
        <begin position="666"/>
        <end position="680"/>
    </location>
</feature>
<evidence type="ECO:0000313" key="2">
    <source>
        <dbReference type="EMBL" id="KZZ96549.1"/>
    </source>
</evidence>
<name>A0A168CG11_9HYPO</name>
<keyword evidence="3" id="KW-1185">Reference proteome</keyword>
<evidence type="ECO:0000256" key="1">
    <source>
        <dbReference type="SAM" id="MobiDB-lite"/>
    </source>
</evidence>
<reference evidence="2 3" key="1">
    <citation type="journal article" date="2016" name="Genome Biol. Evol.">
        <title>Divergent and convergent evolution of fungal pathogenicity.</title>
        <authorList>
            <person name="Shang Y."/>
            <person name="Xiao G."/>
            <person name="Zheng P."/>
            <person name="Cen K."/>
            <person name="Zhan S."/>
            <person name="Wang C."/>
        </authorList>
    </citation>
    <scope>NUCLEOTIDE SEQUENCE [LARGE SCALE GENOMIC DNA]</scope>
    <source>
        <strain evidence="2 3">RCEF 2490</strain>
    </source>
</reference>
<dbReference type="OrthoDB" id="4966at2759"/>
<protein>
    <recommendedName>
        <fullName evidence="4">Histidine kinase group protein</fullName>
    </recommendedName>
</protein>
<comment type="caution">
    <text evidence="2">The sequence shown here is derived from an EMBL/GenBank/DDBJ whole genome shotgun (WGS) entry which is preliminary data.</text>
</comment>
<dbReference type="Proteomes" id="UP000078544">
    <property type="component" value="Unassembled WGS sequence"/>
</dbReference>
<evidence type="ECO:0008006" key="4">
    <source>
        <dbReference type="Google" id="ProtNLM"/>
    </source>
</evidence>
<dbReference type="STRING" id="1081109.A0A168CG11"/>
<dbReference type="EMBL" id="AZGY01000007">
    <property type="protein sequence ID" value="KZZ96549.1"/>
    <property type="molecule type" value="Genomic_DNA"/>
</dbReference>
<proteinExistence type="predicted"/>
<gene>
    <name evidence="2" type="ORF">AAL_03778</name>
</gene>
<sequence length="687" mass="78044">MEVPLDPETIRRNARALGFNAQQASILTHVALDKLCDLLAESNEPVTFEVLLSAIKQQASEEIEREKAIAPEVRNRGISILDDMEGVLGKLNAPSPSTETVEHDGFRAKRFKFDDDGLEQYFGSANPYSCRKERSALLSLKHKHRDIITALCAQTEMAVELGKQLRPEDLVSLYATSKMFHYAIKEHLLSSVRMWIAYRAPEAGKIFAFKLYRQHLVPDPAGRTWRVQYGGTDTERALPGLMDEVRTIPGLRYLQLVLVRDRCCRQIIAIMARHGFLMPETMYSTLLRLWLVMDIPTSGQRQALFRNRDIWTDVHLYNAQMFFLKLSMLFNDPIYGPFSNELLHVMLGQRGLYPLWQLLLHKRFTKLPEVLALKVRYDYDAIPDRFDGPDQNNMYGVPIRDVGRGHLEGWGLGNHHLQRPDELVPVEAIARGLHLDDHLMNMMTWGYIDYATGENIVPSVEDMYISDEEEVLHNADTTGHWKPKHALKKRFTQLSHEQQQEIIRQDEDDRLRALAWTGDTTDYKEQDIAVYTLDDEINRGYIVPPPAPQKCCRHDGVNDDGDDRDACGAPSVPDTCDAQGWANFVNAALSTVPPELSEEQALRAQPWLNYHEAEFDEDWDWSAWLEQQEESRKAAVAAGAVGGDDQSSESAQSSCSCSCSCSDSDSGSDEDEDEDEDDAETIILYHS</sequence>
<feature type="region of interest" description="Disordered" evidence="1">
    <location>
        <begin position="635"/>
        <end position="687"/>
    </location>
</feature>
<accession>A0A168CG11</accession>
<feature type="compositionally biased region" description="Low complexity" evidence="1">
    <location>
        <begin position="635"/>
        <end position="665"/>
    </location>
</feature>
<dbReference type="AlphaFoldDB" id="A0A168CG11"/>
<evidence type="ECO:0000313" key="3">
    <source>
        <dbReference type="Proteomes" id="UP000078544"/>
    </source>
</evidence>